<evidence type="ECO:0000256" key="2">
    <source>
        <dbReference type="ARBA" id="ARBA00022481"/>
    </source>
</evidence>
<name>A0A3B0SZJ5_9ZZZZ</name>
<evidence type="ECO:0000313" key="5">
    <source>
        <dbReference type="EMBL" id="VAW06507.1"/>
    </source>
</evidence>
<dbReference type="PANTHER" id="PTHR43804">
    <property type="entry name" value="LD18447P"/>
    <property type="match status" value="1"/>
</dbReference>
<sequence>MDERLLARLAKVEEAFEDTLTELSDPSVTTDRNRYRDVAQHHAELKPVVENYRKYLAAASEIEEATEMADGESDPEMVDYFNETIAERTADLEALEIELRKLLVPKDPDDEKDVIVEIRAAAGGDEAALWAGDLYRMYERFAERSGWAIESINVSPTGSGGVKEAIFAVKGKGAFSRFKFEAGPHRVQRVPKTESQGRVHTSMATVAVLPEVKDVEVEIHDNDLIVETMRSQGPGGQSVNTTDSAVRITHTPTGIVVSCQDEKSQLQNKIKAMRVLRARLYRIQIEEQLGERASVRKSQVGSGERSEKIRTYNFKDNRVTDHRVGLTVHSLPAVLDGDLEAIHEALIAQDVANKLAEEI</sequence>
<protein>
    <submittedName>
        <fullName evidence="5">Peptide chain release factor 1</fullName>
    </submittedName>
</protein>
<feature type="domain" description="Prokaryotic-type class I peptide chain release factors" evidence="4">
    <location>
        <begin position="230"/>
        <end position="246"/>
    </location>
</feature>
<proteinExistence type="inferred from homology"/>
<dbReference type="Pfam" id="PF03462">
    <property type="entry name" value="PCRF"/>
    <property type="match status" value="1"/>
</dbReference>
<dbReference type="PANTHER" id="PTHR43804:SF7">
    <property type="entry name" value="LD18447P"/>
    <property type="match status" value="1"/>
</dbReference>
<keyword evidence="2" id="KW-0488">Methylation</keyword>
<dbReference type="InterPro" id="IPR050057">
    <property type="entry name" value="Prokaryotic/Mito_RF"/>
</dbReference>
<dbReference type="InterPro" id="IPR004373">
    <property type="entry name" value="RF-1"/>
</dbReference>
<dbReference type="InterPro" id="IPR005139">
    <property type="entry name" value="PCRF"/>
</dbReference>
<evidence type="ECO:0000256" key="1">
    <source>
        <dbReference type="ARBA" id="ARBA00010835"/>
    </source>
</evidence>
<dbReference type="SMART" id="SM00937">
    <property type="entry name" value="PCRF"/>
    <property type="match status" value="1"/>
</dbReference>
<dbReference type="InterPro" id="IPR045853">
    <property type="entry name" value="Pep_chain_release_fac_I_sf"/>
</dbReference>
<dbReference type="PROSITE" id="PS00745">
    <property type="entry name" value="RF_PROK_I"/>
    <property type="match status" value="1"/>
</dbReference>
<dbReference type="NCBIfam" id="TIGR00019">
    <property type="entry name" value="prfA"/>
    <property type="match status" value="1"/>
</dbReference>
<evidence type="ECO:0000256" key="3">
    <source>
        <dbReference type="ARBA" id="ARBA00022917"/>
    </source>
</evidence>
<reference evidence="5" key="1">
    <citation type="submission" date="2018-06" db="EMBL/GenBank/DDBJ databases">
        <authorList>
            <person name="Zhirakovskaya E."/>
        </authorList>
    </citation>
    <scope>NUCLEOTIDE SEQUENCE</scope>
</reference>
<dbReference type="Gene3D" id="3.30.160.20">
    <property type="match status" value="1"/>
</dbReference>
<dbReference type="AlphaFoldDB" id="A0A3B0SZJ5"/>
<dbReference type="SUPFAM" id="SSF75620">
    <property type="entry name" value="Release factor"/>
    <property type="match status" value="1"/>
</dbReference>
<dbReference type="FunFam" id="3.30.160.20:FF:000004">
    <property type="entry name" value="Peptide chain release factor 1"/>
    <property type="match status" value="1"/>
</dbReference>
<keyword evidence="3" id="KW-0648">Protein biosynthesis</keyword>
<organism evidence="5">
    <name type="scientific">hydrothermal vent metagenome</name>
    <dbReference type="NCBI Taxonomy" id="652676"/>
    <lineage>
        <taxon>unclassified sequences</taxon>
        <taxon>metagenomes</taxon>
        <taxon>ecological metagenomes</taxon>
    </lineage>
</organism>
<dbReference type="GO" id="GO:0016149">
    <property type="term" value="F:translation release factor activity, codon specific"/>
    <property type="evidence" value="ECO:0007669"/>
    <property type="project" value="InterPro"/>
</dbReference>
<dbReference type="FunFam" id="3.30.70.1660:FF:000002">
    <property type="entry name" value="Peptide chain release factor 1"/>
    <property type="match status" value="1"/>
</dbReference>
<dbReference type="Pfam" id="PF00472">
    <property type="entry name" value="RF-1"/>
    <property type="match status" value="1"/>
</dbReference>
<gene>
    <name evidence="5" type="ORF">MNBD_ACTINO01-2485</name>
</gene>
<accession>A0A3B0SZJ5</accession>
<dbReference type="GO" id="GO:0005737">
    <property type="term" value="C:cytoplasm"/>
    <property type="evidence" value="ECO:0007669"/>
    <property type="project" value="UniProtKB-ARBA"/>
</dbReference>
<dbReference type="Gene3D" id="6.10.140.1950">
    <property type="match status" value="1"/>
</dbReference>
<dbReference type="NCBIfam" id="NF001859">
    <property type="entry name" value="PRK00591.1"/>
    <property type="match status" value="1"/>
</dbReference>
<dbReference type="Gene3D" id="3.30.70.1660">
    <property type="match status" value="1"/>
</dbReference>
<comment type="similarity">
    <text evidence="1">Belongs to the prokaryotic/mitochondrial release factor family.</text>
</comment>
<dbReference type="InterPro" id="IPR000352">
    <property type="entry name" value="Pep_chain_release_fac_I"/>
</dbReference>
<dbReference type="EMBL" id="UOEI01000474">
    <property type="protein sequence ID" value="VAW06507.1"/>
    <property type="molecule type" value="Genomic_DNA"/>
</dbReference>
<evidence type="ECO:0000259" key="4">
    <source>
        <dbReference type="PROSITE" id="PS00745"/>
    </source>
</evidence>
<dbReference type="HAMAP" id="MF_00093">
    <property type="entry name" value="Rel_fac_1"/>
    <property type="match status" value="1"/>
</dbReference>